<evidence type="ECO:0000313" key="5">
    <source>
        <dbReference type="EMBL" id="MBN7823894.1"/>
    </source>
</evidence>
<reference evidence="5" key="1">
    <citation type="submission" date="2021-03" db="EMBL/GenBank/DDBJ databases">
        <title>novel species isolated from a fishpond in China.</title>
        <authorList>
            <person name="Lu H."/>
            <person name="Cai Z."/>
        </authorList>
    </citation>
    <scope>NUCLEOTIDE SEQUENCE</scope>
    <source>
        <strain evidence="5">JCM 30855</strain>
    </source>
</reference>
<feature type="domain" description="TIR" evidence="4">
    <location>
        <begin position="1"/>
        <end position="128"/>
    </location>
</feature>
<gene>
    <name evidence="5" type="ORF">J0A66_01535</name>
</gene>
<protein>
    <submittedName>
        <fullName evidence="5">TIR domain-containing protein</fullName>
    </submittedName>
</protein>
<dbReference type="InterPro" id="IPR011990">
    <property type="entry name" value="TPR-like_helical_dom_sf"/>
</dbReference>
<organism evidence="5 6">
    <name type="scientific">Bowmanella dokdonensis</name>
    <dbReference type="NCBI Taxonomy" id="751969"/>
    <lineage>
        <taxon>Bacteria</taxon>
        <taxon>Pseudomonadati</taxon>
        <taxon>Pseudomonadota</taxon>
        <taxon>Gammaproteobacteria</taxon>
        <taxon>Alteromonadales</taxon>
        <taxon>Alteromonadaceae</taxon>
        <taxon>Bowmanella</taxon>
    </lineage>
</organism>
<keyword evidence="6" id="KW-1185">Reference proteome</keyword>
<dbReference type="PROSITE" id="PS50005">
    <property type="entry name" value="TPR"/>
    <property type="match status" value="1"/>
</dbReference>
<dbReference type="Gene3D" id="1.25.40.10">
    <property type="entry name" value="Tetratricopeptide repeat domain"/>
    <property type="match status" value="1"/>
</dbReference>
<dbReference type="Pfam" id="PF13676">
    <property type="entry name" value="TIR_2"/>
    <property type="match status" value="1"/>
</dbReference>
<keyword evidence="1" id="KW-0677">Repeat</keyword>
<dbReference type="SUPFAM" id="SSF48452">
    <property type="entry name" value="TPR-like"/>
    <property type="match status" value="1"/>
</dbReference>
<dbReference type="RefSeq" id="WP_206571997.1">
    <property type="nucleotide sequence ID" value="NZ_JAFKCV010000001.1"/>
</dbReference>
<dbReference type="SUPFAM" id="SSF52200">
    <property type="entry name" value="Toll/Interleukin receptor TIR domain"/>
    <property type="match status" value="1"/>
</dbReference>
<dbReference type="PANTHER" id="PTHR44858">
    <property type="entry name" value="TETRATRICOPEPTIDE REPEAT PROTEIN 6"/>
    <property type="match status" value="1"/>
</dbReference>
<dbReference type="PROSITE" id="PS50104">
    <property type="entry name" value="TIR"/>
    <property type="match status" value="1"/>
</dbReference>
<accession>A0A939DJJ0</accession>
<sequence>MADVFISYSRIDQPIIKRLSQTLEDHGFSVWWDRELLGGDNFADDIERELIRAKAVIVGWSQSGSKSRWVRDEASVAADAGTLIAISTDGSMPPIGFRQFHCVDLSKWQGKSDDPAFVDITRAISAKLSPTEMHDLLNASAQCAAVPKNRRSTDRYPSSSSNAKVVAVLPFANRSPLPEDAFFADGVHEELLTQISKLTAVQVISRTSVMGYRDSSKSIPAIASELGATAILEGSVQRAGQRVRINVQLIDGKTDTHIWAEIYDRKLTPENIFDIQSDITREIADAMQAALTPEDEMLLSGDAPTNDLAAYDAFLRGKQKMRSEASGEEDFHLAIKEFDQAIAVDPQFAEPHANKARAFLTLYWFFGWDTRWLNMAKLSVERAVMLAPDSIETLLAQAYCYYWGELNLEQAERVLNRILDIAPQNAEAWACKSYVIRRTGRFTESISALKKAMRLDPMLVDLPMELSSTLGAIGHIRQAREMADRVRTLAPKSNFTAIAAADVFHLIGQAQQAYEAASAEVDREDFIYYYRRAFHALNTAEPQLIESSFTTWPEKYRSTPMFPETFSLYQATAYKVLGKQNELAAILPQIQQRLAAMDDPYPGGWLPEAAYYPVTLPGLMGNLEEVKAAVEDYHAHAKRDQFATLYHYHSISTAFLFCDDTGSALTYLEKLANIFGPASYLAISIMPQYRLLQSQPRYQAMQTACQQWQAATA</sequence>
<dbReference type="InterPro" id="IPR035897">
    <property type="entry name" value="Toll_tir_struct_dom_sf"/>
</dbReference>
<dbReference type="InterPro" id="IPR019734">
    <property type="entry name" value="TPR_rpt"/>
</dbReference>
<evidence type="ECO:0000256" key="2">
    <source>
        <dbReference type="ARBA" id="ARBA00022803"/>
    </source>
</evidence>
<dbReference type="GO" id="GO:0007165">
    <property type="term" value="P:signal transduction"/>
    <property type="evidence" value="ECO:0007669"/>
    <property type="project" value="InterPro"/>
</dbReference>
<feature type="repeat" description="TPR" evidence="3">
    <location>
        <begin position="426"/>
        <end position="459"/>
    </location>
</feature>
<evidence type="ECO:0000313" key="6">
    <source>
        <dbReference type="Proteomes" id="UP000664654"/>
    </source>
</evidence>
<evidence type="ECO:0000256" key="3">
    <source>
        <dbReference type="PROSITE-ProRule" id="PRU00339"/>
    </source>
</evidence>
<dbReference type="InterPro" id="IPR000157">
    <property type="entry name" value="TIR_dom"/>
</dbReference>
<name>A0A939DJJ0_9ALTE</name>
<evidence type="ECO:0000259" key="4">
    <source>
        <dbReference type="PROSITE" id="PS50104"/>
    </source>
</evidence>
<comment type="caution">
    <text evidence="5">The sequence shown here is derived from an EMBL/GenBank/DDBJ whole genome shotgun (WGS) entry which is preliminary data.</text>
</comment>
<dbReference type="Proteomes" id="UP000664654">
    <property type="component" value="Unassembled WGS sequence"/>
</dbReference>
<dbReference type="InterPro" id="IPR050498">
    <property type="entry name" value="Ycf3"/>
</dbReference>
<keyword evidence="2 3" id="KW-0802">TPR repeat</keyword>
<dbReference type="EMBL" id="JAFKCV010000001">
    <property type="protein sequence ID" value="MBN7823894.1"/>
    <property type="molecule type" value="Genomic_DNA"/>
</dbReference>
<dbReference type="PANTHER" id="PTHR44858:SF1">
    <property type="entry name" value="UDP-N-ACETYLGLUCOSAMINE--PEPTIDE N-ACETYLGLUCOSAMINYLTRANSFERASE SPINDLY-RELATED"/>
    <property type="match status" value="1"/>
</dbReference>
<proteinExistence type="predicted"/>
<dbReference type="Gene3D" id="3.40.50.10140">
    <property type="entry name" value="Toll/interleukin-1 receptor homology (TIR) domain"/>
    <property type="match status" value="1"/>
</dbReference>
<dbReference type="Gene3D" id="3.40.50.10610">
    <property type="entry name" value="ABC-type transport auxiliary lipoprotein component"/>
    <property type="match status" value="1"/>
</dbReference>
<dbReference type="AlphaFoldDB" id="A0A939DJJ0"/>
<evidence type="ECO:0000256" key="1">
    <source>
        <dbReference type="ARBA" id="ARBA00022737"/>
    </source>
</evidence>